<dbReference type="Gene3D" id="3.40.50.10140">
    <property type="entry name" value="Toll/interleukin-1 receptor homology (TIR) domain"/>
    <property type="match status" value="1"/>
</dbReference>
<feature type="domain" description="TIR" evidence="4">
    <location>
        <begin position="12"/>
        <end position="161"/>
    </location>
</feature>
<name>A0A5D3YIZ1_9BACT</name>
<dbReference type="InterPro" id="IPR000157">
    <property type="entry name" value="TIR_dom"/>
</dbReference>
<sequence>MNSYSNTDLNNNKPSIFISYSWNDSEKVDDIEEAFKKVGINITRDVNDLKYKDNLPSFMKSVREHDYCLLFISDAYLKSKNCLTELIEFSKENDFNERLLPIFDNVDIFDPESRIQYIEYWDNYSKKLQAQLNSTNPLKSSNEIDDAKQIEYISLSISDFLQLLTDTKLVSFKKCKNSNFKAIFEYLDIDKDHIKAQILEIDSLNDLDEKEAEIEKLYIKFPDNDLILYYKAYLESINRDNPKKAQILWKDYLERNPEDVLALGYLSFVYKNLKQPNEAVKTLSKALEIEPDNYVLHKNMGSLLFLVTRDFAFQKDYEKAIYHLEKAGIGNPDDHDTFYKLGEVYLQGLLAFDNALECYERSIMLKPDQLMPYIHSIAILTQKKRFKDAEEMIEKAKSYFPNNEKILTSEATFLIESKKDVSKGIDLFYEITEEFPKSFMTYIQLSKYLVELQNDYDSAISLLRRAKKIVDEKKYIDMYLQNLIKQK</sequence>
<dbReference type="Gene3D" id="1.25.40.10">
    <property type="entry name" value="Tetratricopeptide repeat domain"/>
    <property type="match status" value="1"/>
</dbReference>
<evidence type="ECO:0000256" key="1">
    <source>
        <dbReference type="ARBA" id="ARBA00022737"/>
    </source>
</evidence>
<dbReference type="SUPFAM" id="SSF52200">
    <property type="entry name" value="Toll/Interleukin receptor TIR domain"/>
    <property type="match status" value="1"/>
</dbReference>
<dbReference type="Proteomes" id="UP000324595">
    <property type="component" value="Unassembled WGS sequence"/>
</dbReference>
<dbReference type="SUPFAM" id="SSF81901">
    <property type="entry name" value="HCP-like"/>
    <property type="match status" value="1"/>
</dbReference>
<feature type="repeat" description="TPR" evidence="3">
    <location>
        <begin position="260"/>
        <end position="293"/>
    </location>
</feature>
<evidence type="ECO:0000313" key="5">
    <source>
        <dbReference type="EMBL" id="TYP93532.1"/>
    </source>
</evidence>
<accession>A0A5D3YIZ1</accession>
<dbReference type="OrthoDB" id="2067003at2"/>
<evidence type="ECO:0000313" key="6">
    <source>
        <dbReference type="Proteomes" id="UP000324595"/>
    </source>
</evidence>
<protein>
    <submittedName>
        <fullName evidence="5">Tetratricopeptide repeat-containing protein</fullName>
    </submittedName>
</protein>
<dbReference type="PANTHER" id="PTHR44858:SF1">
    <property type="entry name" value="UDP-N-ACETYLGLUCOSAMINE--PEPTIDE N-ACETYLGLUCOSAMINYLTRANSFERASE SPINDLY-RELATED"/>
    <property type="match status" value="1"/>
</dbReference>
<dbReference type="PANTHER" id="PTHR44858">
    <property type="entry name" value="TETRATRICOPEPTIDE REPEAT PROTEIN 6"/>
    <property type="match status" value="1"/>
</dbReference>
<gene>
    <name evidence="5" type="ORF">LX73_1238</name>
</gene>
<proteinExistence type="predicted"/>
<keyword evidence="2 3" id="KW-0802">TPR repeat</keyword>
<dbReference type="Pfam" id="PF13181">
    <property type="entry name" value="TPR_8"/>
    <property type="match status" value="1"/>
</dbReference>
<comment type="caution">
    <text evidence="5">The sequence shown here is derived from an EMBL/GenBank/DDBJ whole genome shotgun (WGS) entry which is preliminary data.</text>
</comment>
<dbReference type="SMART" id="SM00028">
    <property type="entry name" value="TPR"/>
    <property type="match status" value="3"/>
</dbReference>
<keyword evidence="6" id="KW-1185">Reference proteome</keyword>
<dbReference type="Pfam" id="PF13676">
    <property type="entry name" value="TIR_2"/>
    <property type="match status" value="1"/>
</dbReference>
<dbReference type="EMBL" id="VNHY01000002">
    <property type="protein sequence ID" value="TYP93532.1"/>
    <property type="molecule type" value="Genomic_DNA"/>
</dbReference>
<evidence type="ECO:0000259" key="4">
    <source>
        <dbReference type="PROSITE" id="PS50104"/>
    </source>
</evidence>
<dbReference type="SMART" id="SM00255">
    <property type="entry name" value="TIR"/>
    <property type="match status" value="1"/>
</dbReference>
<dbReference type="InterPro" id="IPR050498">
    <property type="entry name" value="Ycf3"/>
</dbReference>
<dbReference type="PROSITE" id="PS50104">
    <property type="entry name" value="TIR"/>
    <property type="match status" value="1"/>
</dbReference>
<evidence type="ECO:0000256" key="3">
    <source>
        <dbReference type="PROSITE-ProRule" id="PRU00339"/>
    </source>
</evidence>
<organism evidence="5 6">
    <name type="scientific">Fodinibius salinus</name>
    <dbReference type="NCBI Taxonomy" id="860790"/>
    <lineage>
        <taxon>Bacteria</taxon>
        <taxon>Pseudomonadati</taxon>
        <taxon>Balneolota</taxon>
        <taxon>Balneolia</taxon>
        <taxon>Balneolales</taxon>
        <taxon>Balneolaceae</taxon>
        <taxon>Fodinibius</taxon>
    </lineage>
</organism>
<evidence type="ECO:0000256" key="2">
    <source>
        <dbReference type="ARBA" id="ARBA00022803"/>
    </source>
</evidence>
<keyword evidence="1" id="KW-0677">Repeat</keyword>
<dbReference type="InterPro" id="IPR035897">
    <property type="entry name" value="Toll_tir_struct_dom_sf"/>
</dbReference>
<dbReference type="AlphaFoldDB" id="A0A5D3YIZ1"/>
<dbReference type="PROSITE" id="PS50005">
    <property type="entry name" value="TPR"/>
    <property type="match status" value="1"/>
</dbReference>
<dbReference type="InterPro" id="IPR019734">
    <property type="entry name" value="TPR_rpt"/>
</dbReference>
<reference evidence="5 6" key="1">
    <citation type="submission" date="2019-07" db="EMBL/GenBank/DDBJ databases">
        <title>Genomic Encyclopedia of Archaeal and Bacterial Type Strains, Phase II (KMG-II): from individual species to whole genera.</title>
        <authorList>
            <person name="Goeker M."/>
        </authorList>
    </citation>
    <scope>NUCLEOTIDE SEQUENCE [LARGE SCALE GENOMIC DNA]</scope>
    <source>
        <strain evidence="5 6">DSM 21935</strain>
    </source>
</reference>
<dbReference type="GO" id="GO:0007165">
    <property type="term" value="P:signal transduction"/>
    <property type="evidence" value="ECO:0007669"/>
    <property type="project" value="InterPro"/>
</dbReference>
<dbReference type="InterPro" id="IPR011990">
    <property type="entry name" value="TPR-like_helical_dom_sf"/>
</dbReference>